<evidence type="ECO:0000313" key="2">
    <source>
        <dbReference type="EMBL" id="GLS16021.1"/>
    </source>
</evidence>
<dbReference type="InterPro" id="IPR012338">
    <property type="entry name" value="Beta-lactam/transpept-like"/>
</dbReference>
<dbReference type="SUPFAM" id="SSF56601">
    <property type="entry name" value="beta-lactamase/transpeptidase-like"/>
    <property type="match status" value="1"/>
</dbReference>
<dbReference type="InterPro" id="IPR001466">
    <property type="entry name" value="Beta-lactam-related"/>
</dbReference>
<dbReference type="PANTHER" id="PTHR43283:SF3">
    <property type="entry name" value="BETA-LACTAMASE FAMILY PROTEIN (AFU_ORTHOLOGUE AFUA_5G07500)"/>
    <property type="match status" value="1"/>
</dbReference>
<gene>
    <name evidence="2" type="ORF">GCM10007935_34590</name>
</gene>
<comment type="caution">
    <text evidence="2">The sequence shown here is derived from an EMBL/GenBank/DDBJ whole genome shotgun (WGS) entry which is preliminary data.</text>
</comment>
<dbReference type="Proteomes" id="UP001156903">
    <property type="component" value="Unassembled WGS sequence"/>
</dbReference>
<keyword evidence="2" id="KW-0378">Hydrolase</keyword>
<dbReference type="InterPro" id="IPR050789">
    <property type="entry name" value="Diverse_Enzym_Activities"/>
</dbReference>
<reference evidence="3" key="1">
    <citation type="journal article" date="2019" name="Int. J. Syst. Evol. Microbiol.">
        <title>The Global Catalogue of Microorganisms (GCM) 10K type strain sequencing project: providing services to taxonomists for standard genome sequencing and annotation.</title>
        <authorList>
            <consortium name="The Broad Institute Genomics Platform"/>
            <consortium name="The Broad Institute Genome Sequencing Center for Infectious Disease"/>
            <person name="Wu L."/>
            <person name="Ma J."/>
        </authorList>
    </citation>
    <scope>NUCLEOTIDE SEQUENCE [LARGE SCALE GENOMIC DNA]</scope>
    <source>
        <strain evidence="3">NBRC 109341</strain>
    </source>
</reference>
<dbReference type="Gene3D" id="3.40.710.10">
    <property type="entry name" value="DD-peptidase/beta-lactamase superfamily"/>
    <property type="match status" value="1"/>
</dbReference>
<proteinExistence type="predicted"/>
<organism evidence="2 3">
    <name type="scientific">Hydrogenophaga electricum</name>
    <dbReference type="NCBI Taxonomy" id="1230953"/>
    <lineage>
        <taxon>Bacteria</taxon>
        <taxon>Pseudomonadati</taxon>
        <taxon>Pseudomonadota</taxon>
        <taxon>Betaproteobacteria</taxon>
        <taxon>Burkholderiales</taxon>
        <taxon>Comamonadaceae</taxon>
        <taxon>Hydrogenophaga</taxon>
    </lineage>
</organism>
<protein>
    <submittedName>
        <fullName evidence="2">Serine hydrolase</fullName>
    </submittedName>
</protein>
<dbReference type="Pfam" id="PF00144">
    <property type="entry name" value="Beta-lactamase"/>
    <property type="match status" value="1"/>
</dbReference>
<feature type="domain" description="Beta-lactamase-related" evidence="1">
    <location>
        <begin position="10"/>
        <end position="356"/>
    </location>
</feature>
<evidence type="ECO:0000259" key="1">
    <source>
        <dbReference type="Pfam" id="PF00144"/>
    </source>
</evidence>
<dbReference type="RefSeq" id="WP_284308820.1">
    <property type="nucleotide sequence ID" value="NZ_BSPB01000041.1"/>
</dbReference>
<dbReference type="PANTHER" id="PTHR43283">
    <property type="entry name" value="BETA-LACTAMASE-RELATED"/>
    <property type="match status" value="1"/>
</dbReference>
<dbReference type="GO" id="GO:0016787">
    <property type="term" value="F:hydrolase activity"/>
    <property type="evidence" value="ECO:0007669"/>
    <property type="project" value="UniProtKB-KW"/>
</dbReference>
<keyword evidence="3" id="KW-1185">Reference proteome</keyword>
<dbReference type="EMBL" id="BSPB01000041">
    <property type="protein sequence ID" value="GLS16021.1"/>
    <property type="molecule type" value="Genomic_DNA"/>
</dbReference>
<name>A0ABQ6C733_9BURK</name>
<accession>A0ABQ6C733</accession>
<evidence type="ECO:0000313" key="3">
    <source>
        <dbReference type="Proteomes" id="UP001156903"/>
    </source>
</evidence>
<sequence>MSPIPHPLHKVLSEGVAFGHFPGAVGLVAEAGQITHLAATGHLDPSRTTPMPTDAIFWIASMTKPITTAAALLLVEDGRLRLDDAVADYLPALRGLRLPGGAPAPCPTVRDLMRHTAGFTYGPFGEGPVHAAYRQAGVYDFHLTNQQMVERLATLPLLHPPGTTFEYGMSTDVLGALIEVCSGQALGDFMQARVLGPLGMVDTGFELSPAQRQRVARPCPAEVSPLMPPTHGTRWQSGGSGLWSTATDYLRFAHMLLDHGRHPGGQLLSAQSVHAMRTQQLPPGVAWGDYVDAMGPIAPTVAMGQGFGLGLSVRLDNGTNPLPGHAGDFSWPGVSGCLFWCDPQRQWVVIAMLQAPSHRLTYRARCRQALYGTPSATLESRS</sequence>